<evidence type="ECO:0000259" key="1">
    <source>
        <dbReference type="Pfam" id="PF01593"/>
    </source>
</evidence>
<dbReference type="SUPFAM" id="SSF51905">
    <property type="entry name" value="FAD/NAD(P)-binding domain"/>
    <property type="match status" value="1"/>
</dbReference>
<dbReference type="Pfam" id="PF13450">
    <property type="entry name" value="NAD_binding_8"/>
    <property type="match status" value="1"/>
</dbReference>
<proteinExistence type="predicted"/>
<sequence>MKTSIAIIGAGIAGITIARELAPVADVTVFEKRRGLGGRMANRRREGFSFDHGAQYFTTRGPAFRSVADEAVKSGHAANWPNGVHTLSSNGLAPDNRPPEPRFIGVPGMNGLANGLAEGLTIHRQATVASLVRAAKGWSLIDSEGADLGRFDMVMSTAPAPQTIRLMPEDFSGREALTNVRMSGCFTLMLGFAEPLDLGFDAARIEDDILSWIATEKSKPGRTDKSALTIHSRNDWAESNLERDRGEVQTAMLAALQRLIGKDFSKAPWIDLHRWRYANVDKAAGQPFLFDTALGLGACGDWCLGNRVEAAVESAAALSTMLMSRLQGD</sequence>
<dbReference type="EMBL" id="JAUSUW010000001">
    <property type="protein sequence ID" value="MDQ0419331.1"/>
    <property type="molecule type" value="Genomic_DNA"/>
</dbReference>
<dbReference type="PANTHER" id="PTHR16128:SF5">
    <property type="entry name" value="FAD_NAD(P)-BINDING OXIDOREDUCTASE FAMILY PROTEIN"/>
    <property type="match status" value="1"/>
</dbReference>
<protein>
    <submittedName>
        <fullName evidence="2">NAD/FAD-dependent oxidoreductase</fullName>
    </submittedName>
</protein>
<comment type="caution">
    <text evidence="2">The sequence shown here is derived from an EMBL/GenBank/DDBJ whole genome shotgun (WGS) entry which is preliminary data.</text>
</comment>
<gene>
    <name evidence="2" type="ORF">J2045_000341</name>
</gene>
<organism evidence="2 3">
    <name type="scientific">Peteryoungia aggregata LMG 23059</name>
    <dbReference type="NCBI Taxonomy" id="1368425"/>
    <lineage>
        <taxon>Bacteria</taxon>
        <taxon>Pseudomonadati</taxon>
        <taxon>Pseudomonadota</taxon>
        <taxon>Alphaproteobacteria</taxon>
        <taxon>Hyphomicrobiales</taxon>
        <taxon>Rhizobiaceae</taxon>
        <taxon>Peteryoungia</taxon>
    </lineage>
</organism>
<feature type="domain" description="Amine oxidase" evidence="1">
    <location>
        <begin position="76"/>
        <end position="278"/>
    </location>
</feature>
<keyword evidence="3" id="KW-1185">Reference proteome</keyword>
<dbReference type="Gene3D" id="3.50.50.60">
    <property type="entry name" value="FAD/NAD(P)-binding domain"/>
    <property type="match status" value="1"/>
</dbReference>
<dbReference type="PANTHER" id="PTHR16128">
    <property type="entry name" value="FAD/NAD(P)-BINDING OXIDOREDUCTASE FAMILY PROTEIN"/>
    <property type="match status" value="1"/>
</dbReference>
<dbReference type="InterPro" id="IPR036188">
    <property type="entry name" value="FAD/NAD-bd_sf"/>
</dbReference>
<accession>A0ABU0G3K1</accession>
<evidence type="ECO:0000313" key="2">
    <source>
        <dbReference type="EMBL" id="MDQ0419331.1"/>
    </source>
</evidence>
<dbReference type="Proteomes" id="UP001238496">
    <property type="component" value="Unassembled WGS sequence"/>
</dbReference>
<evidence type="ECO:0000313" key="3">
    <source>
        <dbReference type="Proteomes" id="UP001238496"/>
    </source>
</evidence>
<reference evidence="2 3" key="1">
    <citation type="submission" date="2023-07" db="EMBL/GenBank/DDBJ databases">
        <title>Genomic Encyclopedia of Type Strains, Phase IV (KMG-IV): sequencing the most valuable type-strain genomes for metagenomic binning, comparative biology and taxonomic classification.</title>
        <authorList>
            <person name="Goeker M."/>
        </authorList>
    </citation>
    <scope>NUCLEOTIDE SEQUENCE [LARGE SCALE GENOMIC DNA]</scope>
    <source>
        <strain evidence="2 3">DSM 1111</strain>
    </source>
</reference>
<name>A0ABU0G3K1_9HYPH</name>
<dbReference type="InterPro" id="IPR002937">
    <property type="entry name" value="Amino_oxidase"/>
</dbReference>
<dbReference type="Gene3D" id="3.90.660.10">
    <property type="match status" value="1"/>
</dbReference>
<dbReference type="RefSeq" id="WP_307368592.1">
    <property type="nucleotide sequence ID" value="NZ_JAUSUW010000001.1"/>
</dbReference>
<dbReference type="Pfam" id="PF01593">
    <property type="entry name" value="Amino_oxidase"/>
    <property type="match status" value="1"/>
</dbReference>